<accession>A0A0N9EQ68</accession>
<organism evidence="1 2">
    <name type="scientific">Mycobacterium phage DTDevon</name>
    <dbReference type="NCBI Taxonomy" id="1701800"/>
    <lineage>
        <taxon>Viruses</taxon>
        <taxon>Duplodnaviria</taxon>
        <taxon>Heunggongvirae</taxon>
        <taxon>Uroviricota</taxon>
        <taxon>Caudoviricetes</taxon>
        <taxon>Ceeclamvirinae</taxon>
        <taxon>Bixzunavirus</taxon>
        <taxon>Bixzunavirus Bxz1</taxon>
    </lineage>
</organism>
<reference evidence="1 2" key="1">
    <citation type="submission" date="2015-07" db="EMBL/GenBank/DDBJ databases">
        <authorList>
            <person name="Temme D.W."/>
            <person name="Johnson J.E."/>
            <person name="London S.C."/>
            <person name="Surillo G.M."/>
            <person name="Radigan N.J."/>
            <person name="Pyfer K.B."/>
            <person name="Porzucek A.J."/>
            <person name="Philogene A.J."/>
            <person name="Logan K.R."/>
            <person name="Johnson J.E."/>
            <person name="Freeman C.M."/>
            <person name="Ferroni G.J."/>
            <person name="Denigris D.M."/>
            <person name="Collins J.M."/>
            <person name="Casey J.P."/>
            <person name="Buhalo D.J."/>
            <person name="Ahmed A."/>
            <person name="Lahoda L.A."/>
            <person name="Lee-Soety J.Y."/>
            <person name="King-Smith C."/>
            <person name="Delesalle V.A."/>
            <person name="Bradley K.W."/>
            <person name="Asai D.J."/>
            <person name="Bowman C.A."/>
            <person name="Russell D.A."/>
            <person name="Pope W.H."/>
            <person name="Jacobs-Sera D."/>
            <person name="Hendrix R.W."/>
            <person name="Hatfull G.F."/>
        </authorList>
    </citation>
    <scope>NUCLEOTIDE SEQUENCE [LARGE SCALE GENOMIC DNA]</scope>
</reference>
<gene>
    <name evidence="1" type="ORF">SEA_DTDEVON_61</name>
</gene>
<dbReference type="EMBL" id="KT365398">
    <property type="protein sequence ID" value="ALF50924.1"/>
    <property type="molecule type" value="Genomic_DNA"/>
</dbReference>
<name>A0A0N9EQ68_9CAUD</name>
<evidence type="ECO:0000313" key="1">
    <source>
        <dbReference type="EMBL" id="ALF50924.1"/>
    </source>
</evidence>
<proteinExistence type="predicted"/>
<sequence length="249" mass="28849">MGRPPTYRIPHSHEGATIMGARANFLQTVRTHGWKPDPRQTVTRSWSDRERVQDPHAFTKPAAHGGTWHIYLDYRNRSSYRNNYDDTLRRVEVRHRNAEGEVTLQRELVRPDSYYTSIPLWTATDDPAKPNGGSLRERATRLVTDIDLVMWLAEEAQHRFELQARAEREHRERDRAERARPLPLTPEGQQDWWRRKSEFKDAASKIWDADGKSDLAKLIVAARRALARVEDAVDADVQARIEALEAVNV</sequence>
<protein>
    <submittedName>
        <fullName evidence="1">Uncharacterized protein</fullName>
    </submittedName>
</protein>
<evidence type="ECO:0000313" key="2">
    <source>
        <dbReference type="Proteomes" id="UP000224501"/>
    </source>
</evidence>
<dbReference type="Proteomes" id="UP000224501">
    <property type="component" value="Segment"/>
</dbReference>